<evidence type="ECO:0000313" key="3">
    <source>
        <dbReference type="Proteomes" id="UP000503462"/>
    </source>
</evidence>
<evidence type="ECO:0000313" key="2">
    <source>
        <dbReference type="EMBL" id="QIX01948.1"/>
    </source>
</evidence>
<dbReference type="AlphaFoldDB" id="A0A6H0Y526"/>
<dbReference type="Proteomes" id="UP000503462">
    <property type="component" value="Chromosome 5"/>
</dbReference>
<keyword evidence="3" id="KW-1185">Reference proteome</keyword>
<dbReference type="SMART" id="SM00256">
    <property type="entry name" value="FBOX"/>
    <property type="match status" value="1"/>
</dbReference>
<dbReference type="Gene3D" id="1.20.1280.50">
    <property type="match status" value="1"/>
</dbReference>
<reference evidence="2 3" key="1">
    <citation type="journal article" date="2016" name="Sci. Rep.">
        <title>Peltaster fructicola genome reveals evolution from an invasive phytopathogen to an ectophytic parasite.</title>
        <authorList>
            <person name="Xu C."/>
            <person name="Chen H."/>
            <person name="Gleason M.L."/>
            <person name="Xu J.R."/>
            <person name="Liu H."/>
            <person name="Zhang R."/>
            <person name="Sun G."/>
        </authorList>
    </citation>
    <scope>NUCLEOTIDE SEQUENCE [LARGE SCALE GENOMIC DNA]</scope>
    <source>
        <strain evidence="2 3">LNHT1506</strain>
    </source>
</reference>
<accession>A0A6H0Y526</accession>
<sequence length="238" mass="27344">MSTTTPISLEQLPDELLLQLLCFLDVPELLVISRTCRRLRGLSLDPPLHRLRLKSSIERVNYLLPKRPALHSLQPPNSTIYLTRTHVAARRLHWSLVCIRLNRSLARRPKLTTLIATNILPKECCRFDRRSGDFVWGYGVAGPLVERKRKIERERLKEGLRVWLERKAREIPARHRDGGVGVLVWRFSKRLGLNPGMDACARQAEQPKKERVNGLKRFWESLGTGTIAPRRSGMTPAL</sequence>
<dbReference type="Pfam" id="PF12937">
    <property type="entry name" value="F-box-like"/>
    <property type="match status" value="1"/>
</dbReference>
<dbReference type="PROSITE" id="PS50181">
    <property type="entry name" value="FBOX"/>
    <property type="match status" value="1"/>
</dbReference>
<name>A0A6H0Y526_9PEZI</name>
<gene>
    <name evidence="2" type="ORF">AMS68_007465</name>
</gene>
<dbReference type="EMBL" id="CP051143">
    <property type="protein sequence ID" value="QIX01948.1"/>
    <property type="molecule type" value="Genomic_DNA"/>
</dbReference>
<protein>
    <recommendedName>
        <fullName evidence="1">F-box domain-containing protein</fullName>
    </recommendedName>
</protein>
<organism evidence="2 3">
    <name type="scientific">Peltaster fructicola</name>
    <dbReference type="NCBI Taxonomy" id="286661"/>
    <lineage>
        <taxon>Eukaryota</taxon>
        <taxon>Fungi</taxon>
        <taxon>Dikarya</taxon>
        <taxon>Ascomycota</taxon>
        <taxon>Pezizomycotina</taxon>
        <taxon>Dothideomycetes</taxon>
        <taxon>Dothideomycetes incertae sedis</taxon>
        <taxon>Peltaster</taxon>
    </lineage>
</organism>
<proteinExistence type="predicted"/>
<evidence type="ECO:0000259" key="1">
    <source>
        <dbReference type="PROSITE" id="PS50181"/>
    </source>
</evidence>
<dbReference type="InterPro" id="IPR036047">
    <property type="entry name" value="F-box-like_dom_sf"/>
</dbReference>
<dbReference type="SUPFAM" id="SSF81383">
    <property type="entry name" value="F-box domain"/>
    <property type="match status" value="1"/>
</dbReference>
<dbReference type="InterPro" id="IPR001810">
    <property type="entry name" value="F-box_dom"/>
</dbReference>
<dbReference type="OrthoDB" id="3219396at2759"/>
<feature type="domain" description="F-box" evidence="1">
    <location>
        <begin position="6"/>
        <end position="42"/>
    </location>
</feature>